<feature type="region of interest" description="Disordered" evidence="6">
    <location>
        <begin position="530"/>
        <end position="550"/>
    </location>
</feature>
<keyword evidence="2" id="KW-0677">Repeat</keyword>
<dbReference type="InterPro" id="IPR007110">
    <property type="entry name" value="Ig-like_dom"/>
</dbReference>
<dbReference type="InterPro" id="IPR003598">
    <property type="entry name" value="Ig_sub2"/>
</dbReference>
<evidence type="ECO:0000313" key="9">
    <source>
        <dbReference type="Proteomes" id="UP000694380"/>
    </source>
</evidence>
<feature type="domain" description="Ig-like" evidence="7">
    <location>
        <begin position="308"/>
        <end position="381"/>
    </location>
</feature>
<dbReference type="OMA" id="IPKANAH"/>
<evidence type="ECO:0000256" key="1">
    <source>
        <dbReference type="ARBA" id="ARBA00022729"/>
    </source>
</evidence>
<evidence type="ECO:0000313" key="8">
    <source>
        <dbReference type="Ensembl" id="ENSCPBP00000019147.1"/>
    </source>
</evidence>
<dbReference type="InterPro" id="IPR036179">
    <property type="entry name" value="Ig-like_dom_sf"/>
</dbReference>
<dbReference type="AlphaFoldDB" id="A0A8C3HJD1"/>
<dbReference type="SUPFAM" id="SSF48726">
    <property type="entry name" value="Immunoglobulin"/>
    <property type="match status" value="4"/>
</dbReference>
<dbReference type="GeneTree" id="ENSGT01150000286974"/>
<name>A0A8C3HJD1_CHRPI</name>
<evidence type="ECO:0000256" key="2">
    <source>
        <dbReference type="ARBA" id="ARBA00022737"/>
    </source>
</evidence>
<evidence type="ECO:0000256" key="5">
    <source>
        <dbReference type="ARBA" id="ARBA00023319"/>
    </source>
</evidence>
<keyword evidence="1" id="KW-0732">Signal</keyword>
<dbReference type="InterPro" id="IPR013783">
    <property type="entry name" value="Ig-like_fold"/>
</dbReference>
<evidence type="ECO:0000256" key="6">
    <source>
        <dbReference type="SAM" id="MobiDB-lite"/>
    </source>
</evidence>
<dbReference type="Proteomes" id="UP000694380">
    <property type="component" value="Unplaced"/>
</dbReference>
<dbReference type="SMART" id="SM00409">
    <property type="entry name" value="IG"/>
    <property type="match status" value="2"/>
</dbReference>
<evidence type="ECO:0000259" key="7">
    <source>
        <dbReference type="PROSITE" id="PS50835"/>
    </source>
</evidence>
<accession>A0A8C3HJD1</accession>
<keyword evidence="4" id="KW-0325">Glycoprotein</keyword>
<protein>
    <recommendedName>
        <fullName evidence="7">Ig-like domain-containing protein</fullName>
    </recommendedName>
</protein>
<dbReference type="InterPro" id="IPR050412">
    <property type="entry name" value="Ig-like_Receptors_ImmuneReg"/>
</dbReference>
<dbReference type="GO" id="GO:0002764">
    <property type="term" value="P:immune response-regulating signaling pathway"/>
    <property type="evidence" value="ECO:0007669"/>
    <property type="project" value="TreeGrafter"/>
</dbReference>
<dbReference type="InterPro" id="IPR003599">
    <property type="entry name" value="Ig_sub"/>
</dbReference>
<sequence length="550" mass="59493">MLGQEGINAPLHGRGHSVGGSVCVCVCVGGRGDALLCSELRSRGVSLRGTVAIWCEGPHRGMRFVLNKERRHFPPIDATGFMVVFSLNNESREEGGSYSCYYHSIVDPFNMSYPSDPMELVVRGEGPSSASPFPAPPPARPARGLGDVTVRCWAGRREARFSLFKVRDRTPLGHAEPAGVAGEFLIHSVRWGDGGRYTCYYQYEADPFAWSEPSDPVELVVAGEGPGSVMSPFGVGLVAGTPGSLCLRSRIGPRWDAWGWVGLGEFLIRSMRRGDGGSYTCYYHYATDPFAWSEPSDPEELVVAGEGPNSVSRAPSGGVILGGAVTIHCRGWHQNETFLLYKDGNPNALQDAEPAQDMAEFPISNVSQGDAGSYSCRYSNNLDPPVWSEPSNRLELLVVGERSGSVSLLLAPQPTPGLQLSHPPHSSRQTLVLFPQGELTRLSREWCWLPPTQAAQGQVPGLVAGNLHQSPPETGLCCPRICPQEKVRRARCVGQGQIPKANAHLGSFYMLGGVSGQMPDWLDRGRARESFPKHTAPPWGSHRPGSCAAH</sequence>
<reference evidence="8" key="1">
    <citation type="submission" date="2025-08" db="UniProtKB">
        <authorList>
            <consortium name="Ensembl"/>
        </authorList>
    </citation>
    <scope>IDENTIFICATION</scope>
</reference>
<evidence type="ECO:0000256" key="4">
    <source>
        <dbReference type="ARBA" id="ARBA00023180"/>
    </source>
</evidence>
<dbReference type="PANTHER" id="PTHR11738">
    <property type="entry name" value="MHC CLASS I NK CELL RECEPTOR"/>
    <property type="match status" value="1"/>
</dbReference>
<evidence type="ECO:0000256" key="3">
    <source>
        <dbReference type="ARBA" id="ARBA00023157"/>
    </source>
</evidence>
<dbReference type="SMART" id="SM00408">
    <property type="entry name" value="IGc2"/>
    <property type="match status" value="2"/>
</dbReference>
<keyword evidence="5" id="KW-0393">Immunoglobulin domain</keyword>
<keyword evidence="9" id="KW-1185">Reference proteome</keyword>
<keyword evidence="3" id="KW-1015">Disulfide bond</keyword>
<dbReference type="PANTHER" id="PTHR11738:SF186">
    <property type="entry name" value="OSTEOCLAST-ASSOCIATED IMMUNOGLOBULIN-LIKE RECEPTOR"/>
    <property type="match status" value="1"/>
</dbReference>
<proteinExistence type="predicted"/>
<organism evidence="8 9">
    <name type="scientific">Chrysemys picta bellii</name>
    <name type="common">Western painted turtle</name>
    <name type="synonym">Emys bellii</name>
    <dbReference type="NCBI Taxonomy" id="8478"/>
    <lineage>
        <taxon>Eukaryota</taxon>
        <taxon>Metazoa</taxon>
        <taxon>Chordata</taxon>
        <taxon>Craniata</taxon>
        <taxon>Vertebrata</taxon>
        <taxon>Euteleostomi</taxon>
        <taxon>Archelosauria</taxon>
        <taxon>Testudinata</taxon>
        <taxon>Testudines</taxon>
        <taxon>Cryptodira</taxon>
        <taxon>Durocryptodira</taxon>
        <taxon>Testudinoidea</taxon>
        <taxon>Emydidae</taxon>
        <taxon>Chrysemys</taxon>
    </lineage>
</organism>
<dbReference type="PROSITE" id="PS50835">
    <property type="entry name" value="IG_LIKE"/>
    <property type="match status" value="1"/>
</dbReference>
<dbReference type="FunFam" id="2.60.40.10:FF:000033">
    <property type="entry name" value="Killer cell immunoglobulin-like receptor"/>
    <property type="match status" value="1"/>
</dbReference>
<dbReference type="Pfam" id="PF13895">
    <property type="entry name" value="Ig_2"/>
    <property type="match status" value="1"/>
</dbReference>
<dbReference type="Gene3D" id="2.60.40.10">
    <property type="entry name" value="Immunoglobulins"/>
    <property type="match status" value="4"/>
</dbReference>
<dbReference type="Ensembl" id="ENSCPBT00000022568.1">
    <property type="protein sequence ID" value="ENSCPBP00000019147.1"/>
    <property type="gene ID" value="ENSCPBG00000013872.1"/>
</dbReference>
<dbReference type="FunFam" id="2.60.40.10:FF:000049">
    <property type="entry name" value="Leukocyte immunoglobulin-like receptor subfamily B member 1"/>
    <property type="match status" value="2"/>
</dbReference>
<reference evidence="8" key="2">
    <citation type="submission" date="2025-09" db="UniProtKB">
        <authorList>
            <consortium name="Ensembl"/>
        </authorList>
    </citation>
    <scope>IDENTIFICATION</scope>
</reference>